<dbReference type="RefSeq" id="XP_055861976.1">
    <property type="nucleotide sequence ID" value="XM_056006001.1"/>
</dbReference>
<dbReference type="RefSeq" id="XP_055861979.1">
    <property type="nucleotide sequence ID" value="XM_056006004.1"/>
</dbReference>
<dbReference type="AlphaFoldDB" id="A0A9W2YGL3"/>
<evidence type="ECO:0000313" key="2">
    <source>
        <dbReference type="Proteomes" id="UP001165740"/>
    </source>
</evidence>
<dbReference type="Proteomes" id="UP001165740">
    <property type="component" value="Chromosome 12"/>
</dbReference>
<dbReference type="GeneID" id="106056145"/>
<feature type="chain" id="PRO_5044702359" evidence="1">
    <location>
        <begin position="27"/>
        <end position="382"/>
    </location>
</feature>
<keyword evidence="1" id="KW-0732">Signal</keyword>
<dbReference type="GO" id="GO:0005829">
    <property type="term" value="C:cytosol"/>
    <property type="evidence" value="ECO:0007669"/>
    <property type="project" value="TreeGrafter"/>
</dbReference>
<dbReference type="RefSeq" id="XP_055861980.1">
    <property type="nucleotide sequence ID" value="XM_056006005.1"/>
</dbReference>
<dbReference type="OrthoDB" id="5949187at2759"/>
<dbReference type="OMA" id="LFMEQAV"/>
<evidence type="ECO:0000313" key="5">
    <source>
        <dbReference type="RefSeq" id="XP_055861978.1"/>
    </source>
</evidence>
<reference evidence="3 4" key="1">
    <citation type="submission" date="2025-04" db="UniProtKB">
        <authorList>
            <consortium name="RefSeq"/>
        </authorList>
    </citation>
    <scope>IDENTIFICATION</scope>
</reference>
<gene>
    <name evidence="3 4 5 6 7" type="primary">LOC106056145</name>
</gene>
<protein>
    <submittedName>
        <fullName evidence="3 4">UPF0764 protein C16orf89 homolog isoform X1</fullName>
    </submittedName>
</protein>
<evidence type="ECO:0000313" key="3">
    <source>
        <dbReference type="RefSeq" id="XP_055861976.1"/>
    </source>
</evidence>
<proteinExistence type="predicted"/>
<name>A0A9W2YGL3_BIOGL</name>
<dbReference type="Pfam" id="PF15882">
    <property type="entry name" value="DUF4735"/>
    <property type="match status" value="1"/>
</dbReference>
<accession>A0A9W2YGL3</accession>
<evidence type="ECO:0000313" key="7">
    <source>
        <dbReference type="RefSeq" id="XP_055861980.1"/>
    </source>
</evidence>
<keyword evidence="2" id="KW-1185">Reference proteome</keyword>
<sequence length="382" mass="43184">MSRSMYITAFCGVLVCLLMFTSGVSANEIPAMVSKESLPELFEKSLRAVEKAINFFGEDYSALNVDGLFGIRICQGALLQAKQDCESGKLDCPVDLVYTLNKYVTSMDDYGNKALAYIEAEDSSYFEQFLDTINSPYTFDVKLDSLGDTSGVTPGTDGSYDEVRGDRCLSLILGSYEKNEGKYPKCSVDQECWTMMTKGNTMAYVITHQLLYFVMVEKSGCVAPIEELVYKYNKTSLRDFEKRLCKSIYVEAQQEEVGNSVKELKQDLFLEQLLLCSLVGFQEFFQEKWIRLVLSWQKPRGCYGMPASLMKVEAELTRVQEDEKHLLQLLTEEAEKIDSNPHGRKLLREKIMTSDCLSHKTGLAFGNLGLQLRYLINALFTS</sequence>
<evidence type="ECO:0000313" key="4">
    <source>
        <dbReference type="RefSeq" id="XP_055861977.1"/>
    </source>
</evidence>
<dbReference type="InterPro" id="IPR031751">
    <property type="entry name" value="DUF4735"/>
</dbReference>
<organism evidence="2 3">
    <name type="scientific">Biomphalaria glabrata</name>
    <name type="common">Bloodfluke planorb</name>
    <name type="synonym">Freshwater snail</name>
    <dbReference type="NCBI Taxonomy" id="6526"/>
    <lineage>
        <taxon>Eukaryota</taxon>
        <taxon>Metazoa</taxon>
        <taxon>Spiralia</taxon>
        <taxon>Lophotrochozoa</taxon>
        <taxon>Mollusca</taxon>
        <taxon>Gastropoda</taxon>
        <taxon>Heterobranchia</taxon>
        <taxon>Euthyneura</taxon>
        <taxon>Panpulmonata</taxon>
        <taxon>Hygrophila</taxon>
        <taxon>Lymnaeoidea</taxon>
        <taxon>Planorbidae</taxon>
        <taxon>Biomphalaria</taxon>
    </lineage>
</organism>
<dbReference type="RefSeq" id="XP_055861977.1">
    <property type="nucleotide sequence ID" value="XM_056006002.1"/>
</dbReference>
<dbReference type="PANTHER" id="PTHR33539:SF1">
    <property type="entry name" value="UPF0764 PROTEIN C16ORF89"/>
    <property type="match status" value="1"/>
</dbReference>
<evidence type="ECO:0000256" key="1">
    <source>
        <dbReference type="SAM" id="SignalP"/>
    </source>
</evidence>
<feature type="signal peptide" evidence="1">
    <location>
        <begin position="1"/>
        <end position="26"/>
    </location>
</feature>
<dbReference type="GO" id="GO:0016020">
    <property type="term" value="C:membrane"/>
    <property type="evidence" value="ECO:0007669"/>
    <property type="project" value="TreeGrafter"/>
</dbReference>
<dbReference type="RefSeq" id="XP_055861978.1">
    <property type="nucleotide sequence ID" value="XM_056006003.1"/>
</dbReference>
<dbReference type="PANTHER" id="PTHR33539">
    <property type="entry name" value="UPF0764 PROTEIN C16ORF89"/>
    <property type="match status" value="1"/>
</dbReference>
<evidence type="ECO:0000313" key="6">
    <source>
        <dbReference type="RefSeq" id="XP_055861979.1"/>
    </source>
</evidence>